<dbReference type="AlphaFoldDB" id="A0A7J7L3C5"/>
<gene>
    <name evidence="1" type="ORF">GIB67_030879</name>
</gene>
<organism evidence="1 2">
    <name type="scientific">Kingdonia uniflora</name>
    <dbReference type="NCBI Taxonomy" id="39325"/>
    <lineage>
        <taxon>Eukaryota</taxon>
        <taxon>Viridiplantae</taxon>
        <taxon>Streptophyta</taxon>
        <taxon>Embryophyta</taxon>
        <taxon>Tracheophyta</taxon>
        <taxon>Spermatophyta</taxon>
        <taxon>Magnoliopsida</taxon>
        <taxon>Ranunculales</taxon>
        <taxon>Circaeasteraceae</taxon>
        <taxon>Kingdonia</taxon>
    </lineage>
</organism>
<accession>A0A7J7L3C5</accession>
<name>A0A7J7L3C5_9MAGN</name>
<keyword evidence="2" id="KW-1185">Reference proteome</keyword>
<proteinExistence type="predicted"/>
<evidence type="ECO:0000313" key="2">
    <source>
        <dbReference type="Proteomes" id="UP000541444"/>
    </source>
</evidence>
<reference evidence="1 2" key="1">
    <citation type="journal article" date="2020" name="IScience">
        <title>Genome Sequencing of the Endangered Kingdonia uniflora (Circaeasteraceae, Ranunculales) Reveals Potential Mechanisms of Evolutionary Specialization.</title>
        <authorList>
            <person name="Sun Y."/>
            <person name="Deng T."/>
            <person name="Zhang A."/>
            <person name="Moore M.J."/>
            <person name="Landis J.B."/>
            <person name="Lin N."/>
            <person name="Zhang H."/>
            <person name="Zhang X."/>
            <person name="Huang J."/>
            <person name="Zhang X."/>
            <person name="Sun H."/>
            <person name="Wang H."/>
        </authorList>
    </citation>
    <scope>NUCLEOTIDE SEQUENCE [LARGE SCALE GENOMIC DNA]</scope>
    <source>
        <strain evidence="1">TB1705</strain>
        <tissue evidence="1">Leaf</tissue>
    </source>
</reference>
<sequence>MGAIFVKRDQDSGYSLDQSGLGFNPGSQRSNLIFIPSNFNLIEDKSSTGFRLSHTFPHFRMGIKGMIVFTTSSSPTILS</sequence>
<protein>
    <submittedName>
        <fullName evidence="1">Uncharacterized protein</fullName>
    </submittedName>
</protein>
<dbReference type="Proteomes" id="UP000541444">
    <property type="component" value="Unassembled WGS sequence"/>
</dbReference>
<evidence type="ECO:0000313" key="1">
    <source>
        <dbReference type="EMBL" id="KAF6137115.1"/>
    </source>
</evidence>
<dbReference type="EMBL" id="JACGCM010002660">
    <property type="protein sequence ID" value="KAF6137115.1"/>
    <property type="molecule type" value="Genomic_DNA"/>
</dbReference>
<comment type="caution">
    <text evidence="1">The sequence shown here is derived from an EMBL/GenBank/DDBJ whole genome shotgun (WGS) entry which is preliminary data.</text>
</comment>